<reference evidence="1 2" key="1">
    <citation type="journal article" date="2023" name="Science">
        <title>Complex scaffold remodeling in plant triterpene biosynthesis.</title>
        <authorList>
            <person name="De La Pena R."/>
            <person name="Hodgson H."/>
            <person name="Liu J.C."/>
            <person name="Stephenson M.J."/>
            <person name="Martin A.C."/>
            <person name="Owen C."/>
            <person name="Harkess A."/>
            <person name="Leebens-Mack J."/>
            <person name="Jimenez L.E."/>
            <person name="Osbourn A."/>
            <person name="Sattely E.S."/>
        </authorList>
    </citation>
    <scope>NUCLEOTIDE SEQUENCE [LARGE SCALE GENOMIC DNA]</scope>
    <source>
        <strain evidence="2">cv. JPN11</strain>
        <tissue evidence="1">Leaf</tissue>
    </source>
</reference>
<gene>
    <name evidence="1" type="ORF">OWV82_001079</name>
</gene>
<dbReference type="Proteomes" id="UP001164539">
    <property type="component" value="Chromosome 1"/>
</dbReference>
<keyword evidence="2" id="KW-1185">Reference proteome</keyword>
<evidence type="ECO:0000313" key="2">
    <source>
        <dbReference type="Proteomes" id="UP001164539"/>
    </source>
</evidence>
<dbReference type="EMBL" id="CM051394">
    <property type="protein sequence ID" value="KAJ4728084.1"/>
    <property type="molecule type" value="Genomic_DNA"/>
</dbReference>
<name>A0ACC1YYF6_MELAZ</name>
<evidence type="ECO:0000313" key="1">
    <source>
        <dbReference type="EMBL" id="KAJ4728084.1"/>
    </source>
</evidence>
<comment type="caution">
    <text evidence="1">The sequence shown here is derived from an EMBL/GenBank/DDBJ whole genome shotgun (WGS) entry which is preliminary data.</text>
</comment>
<accession>A0ACC1YYF6</accession>
<organism evidence="1 2">
    <name type="scientific">Melia azedarach</name>
    <name type="common">Chinaberry tree</name>
    <dbReference type="NCBI Taxonomy" id="155640"/>
    <lineage>
        <taxon>Eukaryota</taxon>
        <taxon>Viridiplantae</taxon>
        <taxon>Streptophyta</taxon>
        <taxon>Embryophyta</taxon>
        <taxon>Tracheophyta</taxon>
        <taxon>Spermatophyta</taxon>
        <taxon>Magnoliopsida</taxon>
        <taxon>eudicotyledons</taxon>
        <taxon>Gunneridae</taxon>
        <taxon>Pentapetalae</taxon>
        <taxon>rosids</taxon>
        <taxon>malvids</taxon>
        <taxon>Sapindales</taxon>
        <taxon>Meliaceae</taxon>
        <taxon>Melia</taxon>
    </lineage>
</organism>
<proteinExistence type="predicted"/>
<protein>
    <submittedName>
        <fullName evidence="1">Pyridoxine/pyridoxamine 5'-phosphate oxidase 2</fullName>
    </submittedName>
</protein>
<sequence length="196" mass="22828">MEVTRPWKQLILRALESSSHLQRSSYFQLATVGSNGRPSNRTVCFKGFLEDSDNIQIHTDKRRRKFEELKCHPFAEICWYFTDSWEQFRINGRVDVIDGSNSDPVKLQIREKSWLACSMELRLQYLASNPGLPCPSEQPQHFKLDPSTGPLDTFCLLILDPDQVDYVNLKSNQRLRFISRLSDNGEKFWTSEKINP</sequence>